<evidence type="ECO:0000313" key="3">
    <source>
        <dbReference type="Proteomes" id="UP001515500"/>
    </source>
</evidence>
<dbReference type="GO" id="GO:0012505">
    <property type="term" value="C:endomembrane system"/>
    <property type="evidence" value="ECO:0007669"/>
    <property type="project" value="UniProtKB-SubCell"/>
</dbReference>
<feature type="compositionally biased region" description="Basic residues" evidence="1">
    <location>
        <begin position="19"/>
        <end position="39"/>
    </location>
</feature>
<dbReference type="PROSITE" id="PS50011">
    <property type="entry name" value="PROTEIN_KINASE_DOM"/>
    <property type="match status" value="1"/>
</dbReference>
<dbReference type="GO" id="GO:0004672">
    <property type="term" value="F:protein kinase activity"/>
    <property type="evidence" value="ECO:0007669"/>
    <property type="project" value="InterPro"/>
</dbReference>
<gene>
    <name evidence="4" type="primary">LOC120271671</name>
</gene>
<dbReference type="PANTHER" id="PTHR45863:SF22">
    <property type="entry name" value="SERINE_THREONINE-PROTEIN KINASE BSK1"/>
    <property type="match status" value="1"/>
</dbReference>
<feature type="compositionally biased region" description="Basic and acidic residues" evidence="1">
    <location>
        <begin position="40"/>
        <end position="51"/>
    </location>
</feature>
<sequence length="272" mass="31149">MGCCISAPKQDDDGDHRHDPPRKRRGRRPQQRELRRRRPQTREQRPRRSPDEGTALSQPPAGQTAPSQSPAKGTTPFRHYTLAELMAATHGFADRNMISQGGDEHLPNFAYRGRLQGGQQIAVKRFSNDAWPDEEQFRDEAIRAGRLRHRRLARLIGYCCEGAERLLVAEFMPNNSLARHLFNVKTKTMERSRCLRVAYYIAEALEYCIKEHALYYDLNPHKVLFDEEGNPCLSCFGLVKNLRDERCFHTNIAYTPPGCLYGMASAKSMVFS</sequence>
<evidence type="ECO:0000313" key="4">
    <source>
        <dbReference type="RefSeq" id="XP_039134282.1"/>
    </source>
</evidence>
<feature type="compositionally biased region" description="Polar residues" evidence="1">
    <location>
        <begin position="55"/>
        <end position="72"/>
    </location>
</feature>
<accession>A0AB40C3P9</accession>
<organism evidence="3 4">
    <name type="scientific">Dioscorea cayennensis subsp. rotundata</name>
    <name type="common">White Guinea yam</name>
    <name type="synonym">Dioscorea rotundata</name>
    <dbReference type="NCBI Taxonomy" id="55577"/>
    <lineage>
        <taxon>Eukaryota</taxon>
        <taxon>Viridiplantae</taxon>
        <taxon>Streptophyta</taxon>
        <taxon>Embryophyta</taxon>
        <taxon>Tracheophyta</taxon>
        <taxon>Spermatophyta</taxon>
        <taxon>Magnoliopsida</taxon>
        <taxon>Liliopsida</taxon>
        <taxon>Dioscoreales</taxon>
        <taxon>Dioscoreaceae</taxon>
        <taxon>Dioscorea</taxon>
    </lineage>
</organism>
<dbReference type="Pfam" id="PF00069">
    <property type="entry name" value="Pkinase"/>
    <property type="match status" value="1"/>
</dbReference>
<feature type="compositionally biased region" description="Basic and acidic residues" evidence="1">
    <location>
        <begin position="9"/>
        <end position="18"/>
    </location>
</feature>
<dbReference type="Proteomes" id="UP001515500">
    <property type="component" value="Chromosome 11"/>
</dbReference>
<dbReference type="InterPro" id="IPR045845">
    <property type="entry name" value="BSK"/>
</dbReference>
<dbReference type="RefSeq" id="XP_039134282.1">
    <property type="nucleotide sequence ID" value="XM_039278348.1"/>
</dbReference>
<feature type="domain" description="Protein kinase" evidence="2">
    <location>
        <begin position="92"/>
        <end position="272"/>
    </location>
</feature>
<feature type="non-terminal residue" evidence="4">
    <location>
        <position position="272"/>
    </location>
</feature>
<dbReference type="SUPFAM" id="SSF56112">
    <property type="entry name" value="Protein kinase-like (PK-like)"/>
    <property type="match status" value="1"/>
</dbReference>
<evidence type="ECO:0000256" key="1">
    <source>
        <dbReference type="SAM" id="MobiDB-lite"/>
    </source>
</evidence>
<feature type="region of interest" description="Disordered" evidence="1">
    <location>
        <begin position="1"/>
        <end position="75"/>
    </location>
</feature>
<dbReference type="GO" id="GO:0009742">
    <property type="term" value="P:brassinosteroid mediated signaling pathway"/>
    <property type="evidence" value="ECO:0007669"/>
    <property type="project" value="InterPro"/>
</dbReference>
<protein>
    <submittedName>
        <fullName evidence="4">Serine/threonine-protein kinase BSK1-2-like</fullName>
    </submittedName>
</protein>
<dbReference type="GeneID" id="120271671"/>
<evidence type="ECO:0000259" key="2">
    <source>
        <dbReference type="PROSITE" id="PS50011"/>
    </source>
</evidence>
<dbReference type="Gene3D" id="3.30.200.20">
    <property type="entry name" value="Phosphorylase Kinase, domain 1"/>
    <property type="match status" value="1"/>
</dbReference>
<proteinExistence type="predicted"/>
<reference evidence="4" key="1">
    <citation type="submission" date="2025-08" db="UniProtKB">
        <authorList>
            <consortium name="RefSeq"/>
        </authorList>
    </citation>
    <scope>IDENTIFICATION</scope>
</reference>
<dbReference type="Gene3D" id="1.10.510.10">
    <property type="entry name" value="Transferase(Phosphotransferase) domain 1"/>
    <property type="match status" value="1"/>
</dbReference>
<dbReference type="GO" id="GO:0005524">
    <property type="term" value="F:ATP binding"/>
    <property type="evidence" value="ECO:0007669"/>
    <property type="project" value="UniProtKB-KW"/>
</dbReference>
<keyword evidence="3" id="KW-1185">Reference proteome</keyword>
<dbReference type="InterPro" id="IPR000719">
    <property type="entry name" value="Prot_kinase_dom"/>
</dbReference>
<name>A0AB40C3P9_DIOCR</name>
<dbReference type="AlphaFoldDB" id="A0AB40C3P9"/>
<dbReference type="InterPro" id="IPR011009">
    <property type="entry name" value="Kinase-like_dom_sf"/>
</dbReference>
<dbReference type="PANTHER" id="PTHR45863">
    <property type="entry name" value="SERINE/THREONINE-PROTEIN KINASE BSK5"/>
    <property type="match status" value="1"/>
</dbReference>